<evidence type="ECO:0000256" key="3">
    <source>
        <dbReference type="ARBA" id="ARBA00013308"/>
    </source>
</evidence>
<evidence type="ECO:0000256" key="11">
    <source>
        <dbReference type="ARBA" id="ARBA00023204"/>
    </source>
</evidence>
<reference evidence="16 17" key="1">
    <citation type="journal article" date="2016" name="Nat. Commun.">
        <title>Thousands of microbial genomes shed light on interconnected biogeochemical processes in an aquifer system.</title>
        <authorList>
            <person name="Anantharaman K."/>
            <person name="Brown C.T."/>
            <person name="Hug L.A."/>
            <person name="Sharon I."/>
            <person name="Castelle C.J."/>
            <person name="Probst A.J."/>
            <person name="Thomas B.C."/>
            <person name="Singh A."/>
            <person name="Wilkins M.J."/>
            <person name="Karaoz U."/>
            <person name="Brodie E.L."/>
            <person name="Williams K.H."/>
            <person name="Hubbard S.S."/>
            <person name="Banfield J.F."/>
        </authorList>
    </citation>
    <scope>NUCLEOTIDE SEQUENCE [LARGE SCALE GENOMIC DNA]</scope>
</reference>
<dbReference type="PANTHER" id="PTHR23389">
    <property type="entry name" value="CHROMOSOME TRANSMISSION FIDELITY FACTOR 18"/>
    <property type="match status" value="1"/>
</dbReference>
<dbReference type="AlphaFoldDB" id="A0A1G2T7A6"/>
<keyword evidence="14" id="KW-0464">Manganese</keyword>
<dbReference type="InterPro" id="IPR036420">
    <property type="entry name" value="BRCT_dom_sf"/>
</dbReference>
<feature type="binding site" evidence="14">
    <location>
        <begin position="36"/>
        <end position="40"/>
    </location>
    <ligand>
        <name>NAD(+)</name>
        <dbReference type="ChEBI" id="CHEBI:57540"/>
    </ligand>
</feature>
<dbReference type="NCBIfam" id="TIGR00575">
    <property type="entry name" value="dnlj"/>
    <property type="match status" value="1"/>
</dbReference>
<dbReference type="SUPFAM" id="SSF52113">
    <property type="entry name" value="BRCT domain"/>
    <property type="match status" value="1"/>
</dbReference>
<dbReference type="EMBL" id="MHVI01000005">
    <property type="protein sequence ID" value="OHA92511.1"/>
    <property type="molecule type" value="Genomic_DNA"/>
</dbReference>
<dbReference type="InterPro" id="IPR013840">
    <property type="entry name" value="DNAligase_N"/>
</dbReference>
<feature type="binding site" evidence="14">
    <location>
        <position position="138"/>
    </location>
    <ligand>
        <name>NAD(+)</name>
        <dbReference type="ChEBI" id="CHEBI:57540"/>
    </ligand>
</feature>
<dbReference type="SMART" id="SM00532">
    <property type="entry name" value="LIGANc"/>
    <property type="match status" value="1"/>
</dbReference>
<evidence type="ECO:0000313" key="16">
    <source>
        <dbReference type="EMBL" id="OHA92511.1"/>
    </source>
</evidence>
<evidence type="ECO:0000256" key="14">
    <source>
        <dbReference type="HAMAP-Rule" id="MF_01588"/>
    </source>
</evidence>
<dbReference type="SUPFAM" id="SSF50249">
    <property type="entry name" value="Nucleic acid-binding proteins"/>
    <property type="match status" value="1"/>
</dbReference>
<feature type="active site" description="N6-AMP-lysine intermediate" evidence="14">
    <location>
        <position position="117"/>
    </location>
</feature>
<dbReference type="Proteomes" id="UP000177746">
    <property type="component" value="Unassembled WGS sequence"/>
</dbReference>
<dbReference type="InterPro" id="IPR013839">
    <property type="entry name" value="DNAligase_adenylation"/>
</dbReference>
<dbReference type="SMART" id="SM00292">
    <property type="entry name" value="BRCT"/>
    <property type="match status" value="1"/>
</dbReference>
<keyword evidence="6 14" id="KW-0479">Metal-binding</keyword>
<evidence type="ECO:0000256" key="8">
    <source>
        <dbReference type="ARBA" id="ARBA00022833"/>
    </source>
</evidence>
<sequence>MSKVPKNITERTKKLRETIGRHAQLYHTFDRPEISDEAYDALIRELELLESQYPPLATPDSPTRRVGAEVLEKFEKVAHAVPQWSFNDAFSEDDIRAFDERVKRGLKSSSEYIAELKIDGLKIVLTYENGVLKTAATRGDGRVGEDVTNNIRTIKSIPLKLERRVGIIVEGEIWMSKRVFNRLNEERKRKGEELFANPRNIAAGSIRQLDPAVTSARKLDSFIYGIASLDPRSDLKGSQGLTLDTQEEALELLRRLGFKVNPHFKRFGDIEGVIKYWKLWGKQKEKEDYLVDGIVVKVNERKLQNTLGYTGKAPRFGIAFKFPAEQVTTVVKNITLQIGRTGVLTPVAVLRPVLVAGSTVSRATLHNEDEIKRKDIRIGDTVVIQKAGDVIPEVVKVVEEMRTGKEQVFKFPTHFPLCGGDGRIERIPGQVAYRCVVKDSYEQQRRKLEHFVSRRVFNIDGLGPKIINQLMEAKVISNFDDIFEIKKGDLEALERFGEKSIGNLLAAIEQARTVSLGRFIASLSIPQVGEETAQDLARYFGTPERFAKATLLELTEIEGVGPIVARSITSWFSGKENRKLFARLLKQVRIQPVQSRALDRLPLSGKSFVLTGTLGSMSRDDAKEKIRTLGGKVHESVSQNTDYVVSGREPGEKFNKAQELGIKVLNEKEFSDMLG</sequence>
<evidence type="ECO:0000256" key="2">
    <source>
        <dbReference type="ARBA" id="ARBA00012722"/>
    </source>
</evidence>
<dbReference type="InterPro" id="IPR012340">
    <property type="entry name" value="NA-bd_OB-fold"/>
</dbReference>
<dbReference type="InterPro" id="IPR004150">
    <property type="entry name" value="NAD_DNA_ligase_OB"/>
</dbReference>
<dbReference type="InterPro" id="IPR001357">
    <property type="entry name" value="BRCT_dom"/>
</dbReference>
<dbReference type="PIRSF" id="PIRSF001604">
    <property type="entry name" value="LigA"/>
    <property type="match status" value="1"/>
</dbReference>
<feature type="domain" description="BRCT" evidence="15">
    <location>
        <begin position="598"/>
        <end position="675"/>
    </location>
</feature>
<dbReference type="HAMAP" id="MF_01588">
    <property type="entry name" value="DNA_ligase_A"/>
    <property type="match status" value="1"/>
</dbReference>
<feature type="binding site" evidence="14">
    <location>
        <position position="172"/>
    </location>
    <ligand>
        <name>NAD(+)</name>
        <dbReference type="ChEBI" id="CHEBI:57540"/>
    </ligand>
</feature>
<evidence type="ECO:0000256" key="7">
    <source>
        <dbReference type="ARBA" id="ARBA00022763"/>
    </source>
</evidence>
<dbReference type="Pfam" id="PF12826">
    <property type="entry name" value="HHH_2"/>
    <property type="match status" value="1"/>
</dbReference>
<dbReference type="Pfam" id="PF14520">
    <property type="entry name" value="HHH_5"/>
    <property type="match status" value="1"/>
</dbReference>
<proteinExistence type="inferred from homology"/>
<dbReference type="Gene3D" id="1.10.287.610">
    <property type="entry name" value="Helix hairpin bin"/>
    <property type="match status" value="1"/>
</dbReference>
<dbReference type="CDD" id="cd00114">
    <property type="entry name" value="LIGANc"/>
    <property type="match status" value="1"/>
</dbReference>
<dbReference type="Pfam" id="PF00533">
    <property type="entry name" value="BRCT"/>
    <property type="match status" value="1"/>
</dbReference>
<dbReference type="Gene3D" id="3.30.470.30">
    <property type="entry name" value="DNA ligase/mRNA capping enzyme"/>
    <property type="match status" value="1"/>
</dbReference>
<evidence type="ECO:0000256" key="12">
    <source>
        <dbReference type="ARBA" id="ARBA00034005"/>
    </source>
</evidence>
<dbReference type="SMART" id="SM00278">
    <property type="entry name" value="HhH1"/>
    <property type="match status" value="4"/>
</dbReference>
<keyword evidence="9 14" id="KW-0460">Magnesium</keyword>
<comment type="caution">
    <text evidence="16">The sequence shown here is derived from an EMBL/GenBank/DDBJ whole genome shotgun (WGS) entry which is preliminary data.</text>
</comment>
<dbReference type="Pfam" id="PF03120">
    <property type="entry name" value="OB_DNA_ligase"/>
    <property type="match status" value="1"/>
</dbReference>
<feature type="binding site" evidence="14">
    <location>
        <position position="115"/>
    </location>
    <ligand>
        <name>NAD(+)</name>
        <dbReference type="ChEBI" id="CHEBI:57540"/>
    </ligand>
</feature>
<protein>
    <recommendedName>
        <fullName evidence="3 14">DNA ligase</fullName>
        <ecNumber evidence="2 14">6.5.1.2</ecNumber>
    </recommendedName>
    <alternativeName>
        <fullName evidence="14">Polydeoxyribonucleotide synthase [NAD(+)]</fullName>
    </alternativeName>
</protein>
<feature type="binding site" evidence="14">
    <location>
        <position position="418"/>
    </location>
    <ligand>
        <name>Zn(2+)</name>
        <dbReference type="ChEBI" id="CHEBI:29105"/>
    </ligand>
</feature>
<evidence type="ECO:0000256" key="10">
    <source>
        <dbReference type="ARBA" id="ARBA00023027"/>
    </source>
</evidence>
<dbReference type="NCBIfam" id="NF005932">
    <property type="entry name" value="PRK07956.1"/>
    <property type="match status" value="1"/>
</dbReference>
<dbReference type="GO" id="GO:0003911">
    <property type="term" value="F:DNA ligase (NAD+) activity"/>
    <property type="evidence" value="ECO:0007669"/>
    <property type="project" value="UniProtKB-UniRule"/>
</dbReference>
<dbReference type="FunFam" id="2.40.50.140:FF:000012">
    <property type="entry name" value="DNA ligase"/>
    <property type="match status" value="1"/>
</dbReference>
<dbReference type="InterPro" id="IPR001679">
    <property type="entry name" value="DNA_ligase"/>
</dbReference>
<evidence type="ECO:0000256" key="9">
    <source>
        <dbReference type="ARBA" id="ARBA00022842"/>
    </source>
</evidence>
<evidence type="ECO:0000256" key="1">
    <source>
        <dbReference type="ARBA" id="ARBA00004067"/>
    </source>
</evidence>
<keyword evidence="10 14" id="KW-0520">NAD</keyword>
<comment type="catalytic activity">
    <reaction evidence="12 14">
        <text>NAD(+) + (deoxyribonucleotide)n-3'-hydroxyl + 5'-phospho-(deoxyribonucleotide)m = (deoxyribonucleotide)n+m + AMP + beta-nicotinamide D-nucleotide.</text>
        <dbReference type="EC" id="6.5.1.2"/>
    </reaction>
</comment>
<evidence type="ECO:0000259" key="15">
    <source>
        <dbReference type="PROSITE" id="PS50172"/>
    </source>
</evidence>
<dbReference type="CDD" id="cd17748">
    <property type="entry name" value="BRCT_DNA_ligase_like"/>
    <property type="match status" value="1"/>
</dbReference>
<dbReference type="InterPro" id="IPR003583">
    <property type="entry name" value="Hlx-hairpin-Hlx_DNA-bd_motif"/>
</dbReference>
<comment type="similarity">
    <text evidence="13 14">Belongs to the NAD-dependent DNA ligase family. LigA subfamily.</text>
</comment>
<name>A0A1G2T7A6_9BACT</name>
<dbReference type="FunFam" id="1.10.150.20:FF:000007">
    <property type="entry name" value="DNA ligase"/>
    <property type="match status" value="1"/>
</dbReference>
<evidence type="ECO:0000256" key="6">
    <source>
        <dbReference type="ARBA" id="ARBA00022723"/>
    </source>
</evidence>
<feature type="binding site" evidence="14">
    <location>
        <begin position="85"/>
        <end position="86"/>
    </location>
    <ligand>
        <name>NAD(+)</name>
        <dbReference type="ChEBI" id="CHEBI:57540"/>
    </ligand>
</feature>
<evidence type="ECO:0000256" key="13">
    <source>
        <dbReference type="ARBA" id="ARBA00060881"/>
    </source>
</evidence>
<keyword evidence="7 14" id="KW-0227">DNA damage</keyword>
<dbReference type="GO" id="GO:0003677">
    <property type="term" value="F:DNA binding"/>
    <property type="evidence" value="ECO:0007669"/>
    <property type="project" value="InterPro"/>
</dbReference>
<dbReference type="PROSITE" id="PS50172">
    <property type="entry name" value="BRCT"/>
    <property type="match status" value="1"/>
</dbReference>
<dbReference type="Gene3D" id="1.10.150.20">
    <property type="entry name" value="5' to 3' exonuclease, C-terminal subdomain"/>
    <property type="match status" value="2"/>
</dbReference>
<evidence type="ECO:0000313" key="17">
    <source>
        <dbReference type="Proteomes" id="UP000177746"/>
    </source>
</evidence>
<dbReference type="Gene3D" id="6.20.10.30">
    <property type="match status" value="1"/>
</dbReference>
<dbReference type="SUPFAM" id="SSF47781">
    <property type="entry name" value="RuvA domain 2-like"/>
    <property type="match status" value="1"/>
</dbReference>
<dbReference type="InterPro" id="IPR041663">
    <property type="entry name" value="DisA/LigA_HHH"/>
</dbReference>
<dbReference type="GO" id="GO:0006281">
    <property type="term" value="P:DNA repair"/>
    <property type="evidence" value="ECO:0007669"/>
    <property type="project" value="UniProtKB-KW"/>
</dbReference>
<dbReference type="GO" id="GO:0005829">
    <property type="term" value="C:cytosol"/>
    <property type="evidence" value="ECO:0007669"/>
    <property type="project" value="TreeGrafter"/>
</dbReference>
<keyword evidence="11 14" id="KW-0234">DNA repair</keyword>
<dbReference type="GO" id="GO:0006260">
    <property type="term" value="P:DNA replication"/>
    <property type="evidence" value="ECO:0007669"/>
    <property type="project" value="UniProtKB-KW"/>
</dbReference>
<keyword evidence="5 14" id="KW-0235">DNA replication</keyword>
<dbReference type="Gene3D" id="3.40.50.10190">
    <property type="entry name" value="BRCT domain"/>
    <property type="match status" value="1"/>
</dbReference>
<evidence type="ECO:0000256" key="5">
    <source>
        <dbReference type="ARBA" id="ARBA00022705"/>
    </source>
</evidence>
<dbReference type="InterPro" id="IPR033136">
    <property type="entry name" value="DNA_ligase_CS"/>
</dbReference>
<dbReference type="PANTHER" id="PTHR23389:SF9">
    <property type="entry name" value="DNA LIGASE"/>
    <property type="match status" value="1"/>
</dbReference>
<organism evidence="16 17">
    <name type="scientific">Candidatus Zambryskibacteria bacterium RIFCSPHIGHO2_01_FULL_46_30</name>
    <dbReference type="NCBI Taxonomy" id="1802739"/>
    <lineage>
        <taxon>Bacteria</taxon>
        <taxon>Candidatus Zambryskiibacteriota</taxon>
    </lineage>
</organism>
<comment type="cofactor">
    <cofactor evidence="14">
        <name>Mg(2+)</name>
        <dbReference type="ChEBI" id="CHEBI:18420"/>
    </cofactor>
    <cofactor evidence="14">
        <name>Mn(2+)</name>
        <dbReference type="ChEBI" id="CHEBI:29035"/>
    </cofactor>
</comment>
<feature type="binding site" evidence="14">
    <location>
        <position position="321"/>
    </location>
    <ligand>
        <name>NAD(+)</name>
        <dbReference type="ChEBI" id="CHEBI:57540"/>
    </ligand>
</feature>
<comment type="function">
    <text evidence="1 14">DNA ligase that catalyzes the formation of phosphodiester linkages between 5'-phosphoryl and 3'-hydroxyl groups in double-stranded DNA using NAD as a coenzyme and as the energy source for the reaction. It is essential for DNA replication and repair of damaged DNA.</text>
</comment>
<dbReference type="Gene3D" id="2.40.50.140">
    <property type="entry name" value="Nucleic acid-binding proteins"/>
    <property type="match status" value="1"/>
</dbReference>
<accession>A0A1G2T7A6</accession>
<dbReference type="SUPFAM" id="SSF56091">
    <property type="entry name" value="DNA ligase/mRNA capping enzyme, catalytic domain"/>
    <property type="match status" value="1"/>
</dbReference>
<keyword evidence="4 14" id="KW-0436">Ligase</keyword>
<gene>
    <name evidence="14" type="primary">ligA</name>
    <name evidence="16" type="ORF">A2665_02650</name>
</gene>
<comment type="caution">
    <text evidence="14">Lacks conserved residue(s) required for the propagation of feature annotation.</text>
</comment>
<evidence type="ECO:0000256" key="4">
    <source>
        <dbReference type="ARBA" id="ARBA00022598"/>
    </source>
</evidence>
<dbReference type="PROSITE" id="PS01056">
    <property type="entry name" value="DNA_LIGASE_N2"/>
    <property type="match status" value="1"/>
</dbReference>
<dbReference type="InterPro" id="IPR010994">
    <property type="entry name" value="RuvA_2-like"/>
</dbReference>
<feature type="binding site" evidence="14">
    <location>
        <position position="297"/>
    </location>
    <ligand>
        <name>NAD(+)</name>
        <dbReference type="ChEBI" id="CHEBI:57540"/>
    </ligand>
</feature>
<feature type="binding site" evidence="14">
    <location>
        <position position="435"/>
    </location>
    <ligand>
        <name>Zn(2+)</name>
        <dbReference type="ChEBI" id="CHEBI:29105"/>
    </ligand>
</feature>
<dbReference type="Pfam" id="PF01653">
    <property type="entry name" value="DNA_ligase_aden"/>
    <property type="match status" value="1"/>
</dbReference>
<dbReference type="GO" id="GO:0046872">
    <property type="term" value="F:metal ion binding"/>
    <property type="evidence" value="ECO:0007669"/>
    <property type="project" value="UniProtKB-KW"/>
</dbReference>
<dbReference type="EC" id="6.5.1.2" evidence="2 14"/>
<keyword evidence="8 14" id="KW-0862">Zinc</keyword>